<evidence type="ECO:0000313" key="2">
    <source>
        <dbReference type="EMBL" id="AXE21055.1"/>
    </source>
</evidence>
<dbReference type="Pfam" id="PF11827">
    <property type="entry name" value="DUF3347"/>
    <property type="match status" value="1"/>
</dbReference>
<accession>A0A344TQY4</accession>
<dbReference type="EMBL" id="CP030850">
    <property type="protein sequence ID" value="AXE21055.1"/>
    <property type="molecule type" value="Genomic_DNA"/>
</dbReference>
<dbReference type="RefSeq" id="WP_114069818.1">
    <property type="nucleotide sequence ID" value="NZ_CP030850.1"/>
</dbReference>
<protein>
    <recommendedName>
        <fullName evidence="1">DUF3347 domain-containing protein</fullName>
    </recommendedName>
</protein>
<dbReference type="AlphaFoldDB" id="A0A344TQY4"/>
<reference evidence="2 3" key="1">
    <citation type="submission" date="2018-07" db="EMBL/GenBank/DDBJ databases">
        <title>Genome sequencing of Runella.</title>
        <authorList>
            <person name="Baek M.-G."/>
            <person name="Yi H."/>
        </authorList>
    </citation>
    <scope>NUCLEOTIDE SEQUENCE [LARGE SCALE GENOMIC DNA]</scope>
    <source>
        <strain evidence="2 3">HYN0085</strain>
    </source>
</reference>
<proteinExistence type="predicted"/>
<dbReference type="InterPro" id="IPR021782">
    <property type="entry name" value="DUF3347"/>
</dbReference>
<gene>
    <name evidence="2" type="ORF">DR864_26625</name>
</gene>
<sequence length="176" mass="19956">MKKAFVFFLLIFHSLFIISHARTNILLSYSPANTDVKAQINALLANYYGMKDALVATDGKATQQKANDFLKAFAQIDMAKMTKEQHNLYMPLASKIKSEAEAIAKTPDAEQQRTHFNDLSNNLFAVIKALKINEKPVYQQYCPMKKAYWLSDNSAIKNPYYGKMMLTCGKVTETLQ</sequence>
<keyword evidence="3" id="KW-1185">Reference proteome</keyword>
<evidence type="ECO:0000259" key="1">
    <source>
        <dbReference type="Pfam" id="PF11827"/>
    </source>
</evidence>
<organism evidence="2 3">
    <name type="scientific">Runella rosea</name>
    <dbReference type="NCBI Taxonomy" id="2259595"/>
    <lineage>
        <taxon>Bacteria</taxon>
        <taxon>Pseudomonadati</taxon>
        <taxon>Bacteroidota</taxon>
        <taxon>Cytophagia</taxon>
        <taxon>Cytophagales</taxon>
        <taxon>Spirosomataceae</taxon>
        <taxon>Runella</taxon>
    </lineage>
</organism>
<feature type="domain" description="DUF3347" evidence="1">
    <location>
        <begin position="44"/>
        <end position="134"/>
    </location>
</feature>
<dbReference type="Proteomes" id="UP000251993">
    <property type="component" value="Chromosome"/>
</dbReference>
<dbReference type="KEGG" id="run:DR864_26625"/>
<name>A0A344TQY4_9BACT</name>
<evidence type="ECO:0000313" key="3">
    <source>
        <dbReference type="Proteomes" id="UP000251993"/>
    </source>
</evidence>
<dbReference type="OrthoDB" id="5513217at2"/>